<evidence type="ECO:0000313" key="4">
    <source>
        <dbReference type="Proteomes" id="UP000262802"/>
    </source>
</evidence>
<dbReference type="SUPFAM" id="SSF54373">
    <property type="entry name" value="FAD-linked reductases, C-terminal domain"/>
    <property type="match status" value="1"/>
</dbReference>
<dbReference type="GO" id="GO:0016491">
    <property type="term" value="F:oxidoreductase activity"/>
    <property type="evidence" value="ECO:0007669"/>
    <property type="project" value="UniProtKB-KW"/>
</dbReference>
<dbReference type="Proteomes" id="UP000262802">
    <property type="component" value="Chromosome"/>
</dbReference>
<accession>A0A3B7RTE8</accession>
<dbReference type="KEGG" id="hyh:D3Y59_10470"/>
<dbReference type="EMBL" id="CP032317">
    <property type="protein sequence ID" value="AYA37437.1"/>
    <property type="molecule type" value="Genomic_DNA"/>
</dbReference>
<dbReference type="SUPFAM" id="SSF51971">
    <property type="entry name" value="Nucleotide-binding domain"/>
    <property type="match status" value="1"/>
</dbReference>
<dbReference type="GO" id="GO:0005737">
    <property type="term" value="C:cytoplasm"/>
    <property type="evidence" value="ECO:0007669"/>
    <property type="project" value="TreeGrafter"/>
</dbReference>
<dbReference type="PANTHER" id="PTHR13847">
    <property type="entry name" value="SARCOSINE DEHYDROGENASE-RELATED"/>
    <property type="match status" value="1"/>
</dbReference>
<sequence length="365" mass="40114">MQEQADYLIIGHGIAGATLGWELRRRGLRVVVLDEHQPNSATRVAAGLINPVAGKRFALAWRIDDLLPAAQEFYQALETEFGRRFFFETPILKLFSSVREQNDVLGRSADQPWGDYVADPALGLPEVPGLLHPFGGLQLKHGGWVDTTALLDALGNQGREQGWLRPETFVSELLVPDELGVSYGRELRVRHVVFCEGAAVVRNPWFSWLPVTPNQGEVLDVEAPELPAGYVLNRGAYVVPLGNGQVRVGATYRWPPFELQPTAEARAELTQRLRDLTTVPFRVVGQRVGVRPAVRDRKPLLGTHPVHPALAVFNGLGSKGVLLAPRLAQVLADALESEKQLWPEVNIIRYQALYTAAASATASPA</sequence>
<dbReference type="OrthoDB" id="214253at2"/>
<evidence type="ECO:0000256" key="1">
    <source>
        <dbReference type="ARBA" id="ARBA00023002"/>
    </source>
</evidence>
<evidence type="ECO:0000313" key="3">
    <source>
        <dbReference type="EMBL" id="AYA37437.1"/>
    </source>
</evidence>
<evidence type="ECO:0000259" key="2">
    <source>
        <dbReference type="Pfam" id="PF01266"/>
    </source>
</evidence>
<dbReference type="Pfam" id="PF01266">
    <property type="entry name" value="DAO"/>
    <property type="match status" value="1"/>
</dbReference>
<keyword evidence="4" id="KW-1185">Reference proteome</keyword>
<dbReference type="PANTHER" id="PTHR13847:SF289">
    <property type="entry name" value="GLYCINE OXIDASE"/>
    <property type="match status" value="1"/>
</dbReference>
<dbReference type="AlphaFoldDB" id="A0A3B7RTE8"/>
<dbReference type="InterPro" id="IPR036188">
    <property type="entry name" value="FAD/NAD-bd_sf"/>
</dbReference>
<gene>
    <name evidence="3" type="ORF">D3Y59_10470</name>
</gene>
<organism evidence="3 4">
    <name type="scientific">Hymenobacter oligotrophus</name>
    <dbReference type="NCBI Taxonomy" id="2319843"/>
    <lineage>
        <taxon>Bacteria</taxon>
        <taxon>Pseudomonadati</taxon>
        <taxon>Bacteroidota</taxon>
        <taxon>Cytophagia</taxon>
        <taxon>Cytophagales</taxon>
        <taxon>Hymenobacteraceae</taxon>
        <taxon>Hymenobacter</taxon>
    </lineage>
</organism>
<proteinExistence type="predicted"/>
<name>A0A3B7RTE8_9BACT</name>
<dbReference type="InterPro" id="IPR006076">
    <property type="entry name" value="FAD-dep_OxRdtase"/>
</dbReference>
<feature type="domain" description="FAD dependent oxidoreductase" evidence="2">
    <location>
        <begin position="6"/>
        <end position="333"/>
    </location>
</feature>
<dbReference type="Gene3D" id="3.30.9.10">
    <property type="entry name" value="D-Amino Acid Oxidase, subunit A, domain 2"/>
    <property type="match status" value="1"/>
</dbReference>
<dbReference type="Gene3D" id="3.50.50.60">
    <property type="entry name" value="FAD/NAD(P)-binding domain"/>
    <property type="match status" value="1"/>
</dbReference>
<dbReference type="RefSeq" id="WP_119445005.1">
    <property type="nucleotide sequence ID" value="NZ_CP032317.1"/>
</dbReference>
<protein>
    <submittedName>
        <fullName evidence="3">FAD-binding oxidoreductase</fullName>
    </submittedName>
</protein>
<keyword evidence="1" id="KW-0560">Oxidoreductase</keyword>
<reference evidence="3 4" key="1">
    <citation type="submission" date="2018-09" db="EMBL/GenBank/DDBJ databases">
        <title>Hymenobacter medium sp. nov., isolated from R2A medium.</title>
        <authorList>
            <person name="Yingchao G."/>
        </authorList>
    </citation>
    <scope>NUCLEOTIDE SEQUENCE [LARGE SCALE GENOMIC DNA]</scope>
    <source>
        <strain evidence="4">sh-6</strain>
    </source>
</reference>